<dbReference type="GO" id="GO:0042761">
    <property type="term" value="P:very long-chain fatty acid biosynthetic process"/>
    <property type="evidence" value="ECO:0007669"/>
    <property type="project" value="TreeGrafter"/>
</dbReference>
<feature type="transmembrane region" description="Helical" evidence="10">
    <location>
        <begin position="146"/>
        <end position="163"/>
    </location>
</feature>
<evidence type="ECO:0000256" key="7">
    <source>
        <dbReference type="ARBA" id="ARBA00023098"/>
    </source>
</evidence>
<keyword evidence="6 10" id="KW-1133">Transmembrane helix</keyword>
<dbReference type="PROSITE" id="PS01188">
    <property type="entry name" value="ELO"/>
    <property type="match status" value="1"/>
</dbReference>
<evidence type="ECO:0000256" key="10">
    <source>
        <dbReference type="RuleBase" id="RU361115"/>
    </source>
</evidence>
<keyword evidence="9 10" id="KW-0275">Fatty acid biosynthesis</keyword>
<evidence type="ECO:0000313" key="11">
    <source>
        <dbReference type="EMBL" id="KAK4875912.1"/>
    </source>
</evidence>
<gene>
    <name evidence="11" type="ORF">RN001_012334</name>
</gene>
<dbReference type="PANTHER" id="PTHR11157">
    <property type="entry name" value="FATTY ACID ACYL TRANSFERASE-RELATED"/>
    <property type="match status" value="1"/>
</dbReference>
<evidence type="ECO:0000256" key="4">
    <source>
        <dbReference type="ARBA" id="ARBA00022692"/>
    </source>
</evidence>
<feature type="transmembrane region" description="Helical" evidence="10">
    <location>
        <begin position="27"/>
        <end position="46"/>
    </location>
</feature>
<keyword evidence="12" id="KW-1185">Reference proteome</keyword>
<dbReference type="EC" id="2.3.1.199" evidence="10"/>
<dbReference type="AlphaFoldDB" id="A0AAN7SD92"/>
<feature type="transmembrane region" description="Helical" evidence="10">
    <location>
        <begin position="231"/>
        <end position="255"/>
    </location>
</feature>
<feature type="transmembrane region" description="Helical" evidence="10">
    <location>
        <begin position="115"/>
        <end position="134"/>
    </location>
</feature>
<dbReference type="GO" id="GO:0019367">
    <property type="term" value="P:fatty acid elongation, saturated fatty acid"/>
    <property type="evidence" value="ECO:0007669"/>
    <property type="project" value="TreeGrafter"/>
</dbReference>
<comment type="similarity">
    <text evidence="10">Belongs to the ELO family.</text>
</comment>
<keyword evidence="7 10" id="KW-0443">Lipid metabolism</keyword>
<evidence type="ECO:0000256" key="2">
    <source>
        <dbReference type="ARBA" id="ARBA00022516"/>
    </source>
</evidence>
<name>A0AAN7SD92_9COLE</name>
<evidence type="ECO:0000256" key="9">
    <source>
        <dbReference type="ARBA" id="ARBA00023160"/>
    </source>
</evidence>
<dbReference type="PANTHER" id="PTHR11157:SF21">
    <property type="entry name" value="ELONGATION OF VERY LONG CHAIN FATTY ACIDS PROTEIN"/>
    <property type="match status" value="1"/>
</dbReference>
<proteinExistence type="inferred from homology"/>
<dbReference type="InterPro" id="IPR030457">
    <property type="entry name" value="ELO_CS"/>
</dbReference>
<keyword evidence="2 10" id="KW-0444">Lipid biosynthesis</keyword>
<dbReference type="Proteomes" id="UP001353858">
    <property type="component" value="Unassembled WGS sequence"/>
</dbReference>
<evidence type="ECO:0000313" key="12">
    <source>
        <dbReference type="Proteomes" id="UP001353858"/>
    </source>
</evidence>
<comment type="catalytic activity">
    <reaction evidence="10">
        <text>a very-long-chain acyl-CoA + malonyl-CoA + H(+) = a very-long-chain 3-oxoacyl-CoA + CO2 + CoA</text>
        <dbReference type="Rhea" id="RHEA:32727"/>
        <dbReference type="ChEBI" id="CHEBI:15378"/>
        <dbReference type="ChEBI" id="CHEBI:16526"/>
        <dbReference type="ChEBI" id="CHEBI:57287"/>
        <dbReference type="ChEBI" id="CHEBI:57384"/>
        <dbReference type="ChEBI" id="CHEBI:90725"/>
        <dbReference type="ChEBI" id="CHEBI:90736"/>
        <dbReference type="EC" id="2.3.1.199"/>
    </reaction>
</comment>
<dbReference type="GO" id="GO:0034626">
    <property type="term" value="P:fatty acid elongation, polyunsaturated fatty acid"/>
    <property type="evidence" value="ECO:0007669"/>
    <property type="project" value="TreeGrafter"/>
</dbReference>
<keyword evidence="5 10" id="KW-0276">Fatty acid metabolism</keyword>
<keyword evidence="8 10" id="KW-0472">Membrane</keyword>
<dbReference type="GO" id="GO:0009922">
    <property type="term" value="F:fatty acid elongase activity"/>
    <property type="evidence" value="ECO:0007669"/>
    <property type="project" value="UniProtKB-EC"/>
</dbReference>
<evidence type="ECO:0000256" key="5">
    <source>
        <dbReference type="ARBA" id="ARBA00022832"/>
    </source>
</evidence>
<keyword evidence="3 10" id="KW-0808">Transferase</keyword>
<dbReference type="InterPro" id="IPR002076">
    <property type="entry name" value="ELO_fam"/>
</dbReference>
<accession>A0AAN7SD92</accession>
<evidence type="ECO:0000256" key="6">
    <source>
        <dbReference type="ARBA" id="ARBA00022989"/>
    </source>
</evidence>
<protein>
    <recommendedName>
        <fullName evidence="10">Elongation of very long chain fatty acids protein</fullName>
        <ecNumber evidence="10">2.3.1.199</ecNumber>
    </recommendedName>
    <alternativeName>
        <fullName evidence="10">Very-long-chain 3-oxoacyl-CoA synthase</fullName>
    </alternativeName>
</protein>
<evidence type="ECO:0000256" key="3">
    <source>
        <dbReference type="ARBA" id="ARBA00022679"/>
    </source>
</evidence>
<evidence type="ECO:0000256" key="8">
    <source>
        <dbReference type="ARBA" id="ARBA00023136"/>
    </source>
</evidence>
<dbReference type="GO" id="GO:0030148">
    <property type="term" value="P:sphingolipid biosynthetic process"/>
    <property type="evidence" value="ECO:0007669"/>
    <property type="project" value="TreeGrafter"/>
</dbReference>
<keyword evidence="4 10" id="KW-0812">Transmembrane</keyword>
<dbReference type="EMBL" id="JARPUR010000005">
    <property type="protein sequence ID" value="KAK4875912.1"/>
    <property type="molecule type" value="Genomic_DNA"/>
</dbReference>
<reference evidence="12" key="1">
    <citation type="submission" date="2023-01" db="EMBL/GenBank/DDBJ databases">
        <title>Key to firefly adult light organ development and bioluminescence: homeobox transcription factors regulate luciferase expression and transportation to peroxisome.</title>
        <authorList>
            <person name="Fu X."/>
        </authorList>
    </citation>
    <scope>NUCLEOTIDE SEQUENCE [LARGE SCALE GENOMIC DNA]</scope>
</reference>
<sequence length="273" mass="33028">MAAIIKEVYNAYHTLNVDWADPRVENYFLMQNPFPLAVILIFYIYFIFKLGPKLMENRRPYNIDKLLVVFNFLQIVACSYVVYYYAKTILFKYNHFCEPIDYSNTEEAIELTRFVWFYFIIKIVDLFDTVFFVLRKKYSQITFLHVYHHAGMCLLTWTGTKYVAGGHGLFIGCINSFVHVVMYFYYLLTAWDKKYKENIWWKKHLTQLQIFQFLWVSLHFMQILFQPNCKYPKWIVFAIMPQNILMVILFTNFYIHAYVKPKKVVNNKIEKLH</sequence>
<dbReference type="GO" id="GO:0005789">
    <property type="term" value="C:endoplasmic reticulum membrane"/>
    <property type="evidence" value="ECO:0007669"/>
    <property type="project" value="TreeGrafter"/>
</dbReference>
<comment type="subcellular location">
    <subcellularLocation>
        <location evidence="1">Membrane</location>
        <topology evidence="1">Multi-pass membrane protein</topology>
    </subcellularLocation>
</comment>
<dbReference type="GO" id="GO:0034625">
    <property type="term" value="P:fatty acid elongation, monounsaturated fatty acid"/>
    <property type="evidence" value="ECO:0007669"/>
    <property type="project" value="TreeGrafter"/>
</dbReference>
<feature type="transmembrane region" description="Helical" evidence="10">
    <location>
        <begin position="66"/>
        <end position="86"/>
    </location>
</feature>
<evidence type="ECO:0000256" key="1">
    <source>
        <dbReference type="ARBA" id="ARBA00004141"/>
    </source>
</evidence>
<dbReference type="Pfam" id="PF01151">
    <property type="entry name" value="ELO"/>
    <property type="match status" value="1"/>
</dbReference>
<feature type="transmembrane region" description="Helical" evidence="10">
    <location>
        <begin position="169"/>
        <end position="188"/>
    </location>
</feature>
<comment type="caution">
    <text evidence="11">The sequence shown here is derived from an EMBL/GenBank/DDBJ whole genome shotgun (WGS) entry which is preliminary data.</text>
</comment>
<organism evidence="11 12">
    <name type="scientific">Aquatica leii</name>
    <dbReference type="NCBI Taxonomy" id="1421715"/>
    <lineage>
        <taxon>Eukaryota</taxon>
        <taxon>Metazoa</taxon>
        <taxon>Ecdysozoa</taxon>
        <taxon>Arthropoda</taxon>
        <taxon>Hexapoda</taxon>
        <taxon>Insecta</taxon>
        <taxon>Pterygota</taxon>
        <taxon>Neoptera</taxon>
        <taxon>Endopterygota</taxon>
        <taxon>Coleoptera</taxon>
        <taxon>Polyphaga</taxon>
        <taxon>Elateriformia</taxon>
        <taxon>Elateroidea</taxon>
        <taxon>Lampyridae</taxon>
        <taxon>Luciolinae</taxon>
        <taxon>Aquatica</taxon>
    </lineage>
</organism>
<feature type="transmembrane region" description="Helical" evidence="10">
    <location>
        <begin position="208"/>
        <end position="225"/>
    </location>
</feature>